<dbReference type="Proteomes" id="UP000269945">
    <property type="component" value="Unassembled WGS sequence"/>
</dbReference>
<dbReference type="PANTHER" id="PTHR10438">
    <property type="entry name" value="THIOREDOXIN"/>
    <property type="match status" value="1"/>
</dbReference>
<dbReference type="Gene3D" id="3.40.30.10">
    <property type="entry name" value="Glutaredoxin"/>
    <property type="match status" value="1"/>
</dbReference>
<keyword evidence="3" id="KW-1185">Reference proteome</keyword>
<feature type="domain" description="Thioredoxin" evidence="1">
    <location>
        <begin position="2"/>
        <end position="74"/>
    </location>
</feature>
<dbReference type="AlphaFoldDB" id="A0A9X9Q2S4"/>
<evidence type="ECO:0000313" key="2">
    <source>
        <dbReference type="EMBL" id="VCW98069.1"/>
    </source>
</evidence>
<dbReference type="SUPFAM" id="SSF52833">
    <property type="entry name" value="Thioredoxin-like"/>
    <property type="match status" value="1"/>
</dbReference>
<gene>
    <name evidence="2" type="ORF">BN2614_LOCUS1</name>
</gene>
<comment type="caution">
    <text evidence="2">The sequence shown here is derived from an EMBL/GenBank/DDBJ whole genome shotgun (WGS) entry which is preliminary data.</text>
</comment>
<proteinExistence type="predicted"/>
<organism evidence="2 3">
    <name type="scientific">Gulo gulo</name>
    <name type="common">Wolverine</name>
    <name type="synonym">Gluton</name>
    <dbReference type="NCBI Taxonomy" id="48420"/>
    <lineage>
        <taxon>Eukaryota</taxon>
        <taxon>Metazoa</taxon>
        <taxon>Chordata</taxon>
        <taxon>Craniata</taxon>
        <taxon>Vertebrata</taxon>
        <taxon>Euteleostomi</taxon>
        <taxon>Mammalia</taxon>
        <taxon>Eutheria</taxon>
        <taxon>Laurasiatheria</taxon>
        <taxon>Carnivora</taxon>
        <taxon>Caniformia</taxon>
        <taxon>Musteloidea</taxon>
        <taxon>Mustelidae</taxon>
        <taxon>Guloninae</taxon>
        <taxon>Gulo</taxon>
    </lineage>
</organism>
<dbReference type="EMBL" id="CYRY02024237">
    <property type="protein sequence ID" value="VCW98069.1"/>
    <property type="molecule type" value="Genomic_DNA"/>
</dbReference>
<dbReference type="InterPro" id="IPR050620">
    <property type="entry name" value="Thioredoxin_H-type-like"/>
</dbReference>
<dbReference type="Pfam" id="PF00085">
    <property type="entry name" value="Thioredoxin"/>
    <property type="match status" value="1"/>
</dbReference>
<name>A0A9X9Q2S4_GULGU</name>
<evidence type="ECO:0000313" key="3">
    <source>
        <dbReference type="Proteomes" id="UP000269945"/>
    </source>
</evidence>
<accession>A0A9X9Q2S4</accession>
<dbReference type="CDD" id="cd02947">
    <property type="entry name" value="TRX_family"/>
    <property type="match status" value="1"/>
</dbReference>
<sequence length="77" mass="8943">MWCGPCKMIKLFSHCLSEKYSNVVFLGVHMDDSQDVATEFEVKFMATLQFFLKKEKKVDEFSGVNKEKLEATMNELI</sequence>
<dbReference type="PANTHER" id="PTHR10438:SF18">
    <property type="entry name" value="THIOREDOXIN"/>
    <property type="match status" value="1"/>
</dbReference>
<reference evidence="2 3" key="1">
    <citation type="submission" date="2018-10" db="EMBL/GenBank/DDBJ databases">
        <authorList>
            <person name="Ekblom R."/>
            <person name="Jareborg N."/>
        </authorList>
    </citation>
    <scope>NUCLEOTIDE SEQUENCE [LARGE SCALE GENOMIC DNA]</scope>
    <source>
        <tissue evidence="2">Muscle</tissue>
    </source>
</reference>
<protein>
    <recommendedName>
        <fullName evidence="1">Thioredoxin domain-containing protein</fullName>
    </recommendedName>
</protein>
<evidence type="ECO:0000259" key="1">
    <source>
        <dbReference type="Pfam" id="PF00085"/>
    </source>
</evidence>
<dbReference type="InterPro" id="IPR013766">
    <property type="entry name" value="Thioredoxin_domain"/>
</dbReference>
<dbReference type="InterPro" id="IPR036249">
    <property type="entry name" value="Thioredoxin-like_sf"/>
</dbReference>